<sequence length="154" mass="17347">MVNAYAQINSPEGSRKDSPQLYAFGSSTLGRGTYSTLDNLQKVKFEKWECSNRMCLMIIKYSILEAFQDSISESQSATIFAKNEKAETSNLLAKLISMKYKGRENIREYIMEVSNLTTKLQSLKLELDEDLIVKSGIVSQYTMSSKPSMNGVTK</sequence>
<dbReference type="Pfam" id="PF14223">
    <property type="entry name" value="Retrotran_gag_2"/>
    <property type="match status" value="1"/>
</dbReference>
<organism evidence="1 2">
    <name type="scientific">Mucuna pruriens</name>
    <name type="common">Velvet bean</name>
    <name type="synonym">Dolichos pruriens</name>
    <dbReference type="NCBI Taxonomy" id="157652"/>
    <lineage>
        <taxon>Eukaryota</taxon>
        <taxon>Viridiplantae</taxon>
        <taxon>Streptophyta</taxon>
        <taxon>Embryophyta</taxon>
        <taxon>Tracheophyta</taxon>
        <taxon>Spermatophyta</taxon>
        <taxon>Magnoliopsida</taxon>
        <taxon>eudicotyledons</taxon>
        <taxon>Gunneridae</taxon>
        <taxon>Pentapetalae</taxon>
        <taxon>rosids</taxon>
        <taxon>fabids</taxon>
        <taxon>Fabales</taxon>
        <taxon>Fabaceae</taxon>
        <taxon>Papilionoideae</taxon>
        <taxon>50 kb inversion clade</taxon>
        <taxon>NPAAA clade</taxon>
        <taxon>indigoferoid/millettioid clade</taxon>
        <taxon>Phaseoleae</taxon>
        <taxon>Mucuna</taxon>
    </lineage>
</organism>
<evidence type="ECO:0000313" key="2">
    <source>
        <dbReference type="Proteomes" id="UP000257109"/>
    </source>
</evidence>
<proteinExistence type="predicted"/>
<dbReference type="Proteomes" id="UP000257109">
    <property type="component" value="Unassembled WGS sequence"/>
</dbReference>
<comment type="caution">
    <text evidence="1">The sequence shown here is derived from an EMBL/GenBank/DDBJ whole genome shotgun (WGS) entry which is preliminary data.</text>
</comment>
<name>A0A371EVD1_MUCPR</name>
<dbReference type="AlphaFoldDB" id="A0A371EVD1"/>
<feature type="non-terminal residue" evidence="1">
    <location>
        <position position="154"/>
    </location>
</feature>
<accession>A0A371EVD1</accession>
<reference evidence="1" key="1">
    <citation type="submission" date="2018-05" db="EMBL/GenBank/DDBJ databases">
        <title>Draft genome of Mucuna pruriens seed.</title>
        <authorList>
            <person name="Nnadi N.E."/>
            <person name="Vos R."/>
            <person name="Hasami M.H."/>
            <person name="Devisetty U.K."/>
            <person name="Aguiy J.C."/>
        </authorList>
    </citation>
    <scope>NUCLEOTIDE SEQUENCE [LARGE SCALE GENOMIC DNA]</scope>
    <source>
        <strain evidence="1">JCA_2017</strain>
    </source>
</reference>
<gene>
    <name evidence="1" type="ORF">CR513_50845</name>
</gene>
<evidence type="ECO:0000313" key="1">
    <source>
        <dbReference type="EMBL" id="RDX69973.1"/>
    </source>
</evidence>
<dbReference type="EMBL" id="QJKJ01011892">
    <property type="protein sequence ID" value="RDX69973.1"/>
    <property type="molecule type" value="Genomic_DNA"/>
</dbReference>
<dbReference type="OrthoDB" id="1713462at2759"/>
<keyword evidence="2" id="KW-1185">Reference proteome</keyword>
<protein>
    <submittedName>
        <fullName evidence="1">Uncharacterized protein</fullName>
    </submittedName>
</protein>